<name>A0A562LE38_9GAMM</name>
<organism evidence="3 4">
    <name type="scientific">Luteimonas cucumeris</name>
    <dbReference type="NCBI Taxonomy" id="985012"/>
    <lineage>
        <taxon>Bacteria</taxon>
        <taxon>Pseudomonadati</taxon>
        <taxon>Pseudomonadota</taxon>
        <taxon>Gammaproteobacteria</taxon>
        <taxon>Lysobacterales</taxon>
        <taxon>Lysobacteraceae</taxon>
        <taxon>Luteimonas</taxon>
    </lineage>
</organism>
<feature type="domain" description="DUF2007" evidence="2">
    <location>
        <begin position="1"/>
        <end position="66"/>
    </location>
</feature>
<dbReference type="Pfam" id="PF09413">
    <property type="entry name" value="DUF2007"/>
    <property type="match status" value="1"/>
</dbReference>
<evidence type="ECO:0000256" key="1">
    <source>
        <dbReference type="SAM" id="MobiDB-lite"/>
    </source>
</evidence>
<feature type="region of interest" description="Disordered" evidence="1">
    <location>
        <begin position="194"/>
        <end position="214"/>
    </location>
</feature>
<proteinExistence type="predicted"/>
<evidence type="ECO:0000313" key="4">
    <source>
        <dbReference type="Proteomes" id="UP000315167"/>
    </source>
</evidence>
<feature type="compositionally biased region" description="Basic and acidic residues" evidence="1">
    <location>
        <begin position="253"/>
        <end position="272"/>
    </location>
</feature>
<protein>
    <submittedName>
        <fullName evidence="3">Putative signal transducing protein</fullName>
    </submittedName>
</protein>
<dbReference type="InterPro" id="IPR018551">
    <property type="entry name" value="DUF2007"/>
</dbReference>
<accession>A0A562LE38</accession>
<feature type="region of interest" description="Disordered" evidence="1">
    <location>
        <begin position="253"/>
        <end position="278"/>
    </location>
</feature>
<dbReference type="AlphaFoldDB" id="A0A562LE38"/>
<reference evidence="3 4" key="1">
    <citation type="journal article" date="2015" name="Stand. Genomic Sci.">
        <title>Genomic Encyclopedia of Bacterial and Archaeal Type Strains, Phase III: the genomes of soil and plant-associated and newly described type strains.</title>
        <authorList>
            <person name="Whitman W.B."/>
            <person name="Woyke T."/>
            <person name="Klenk H.P."/>
            <person name="Zhou Y."/>
            <person name="Lilburn T.G."/>
            <person name="Beck B.J."/>
            <person name="De Vos P."/>
            <person name="Vandamme P."/>
            <person name="Eisen J.A."/>
            <person name="Garrity G."/>
            <person name="Hugenholtz P."/>
            <person name="Kyrpides N.C."/>
        </authorList>
    </citation>
    <scope>NUCLEOTIDE SEQUENCE [LARGE SCALE GENOMIC DNA]</scope>
    <source>
        <strain evidence="3 4">CGMCC 1.10821</strain>
    </source>
</reference>
<evidence type="ECO:0000259" key="2">
    <source>
        <dbReference type="Pfam" id="PF09413"/>
    </source>
</evidence>
<comment type="caution">
    <text evidence="3">The sequence shown here is derived from an EMBL/GenBank/DDBJ whole genome shotgun (WGS) entry which is preliminary data.</text>
</comment>
<dbReference type="EMBL" id="VLKN01000001">
    <property type="protein sequence ID" value="TWI05920.1"/>
    <property type="molecule type" value="Genomic_DNA"/>
</dbReference>
<sequence>MVPVYDAAHSTDAYLVKNLLEQEGLASYIRGEYLQGGLGDIPVNGMMQVCVDAADVRRARAIIDAWNSSSAAFADDDDDDVAGSADERAEARPAAAGMSNFGRVLAVGLLGAAVGGGLTWAGLRQSASVSMLDYDGDGRPEEHFFYSGNVLARYENDRNHDGRIDEVIWYDRNGSPSRGQSDNDFDGRMESTSRYLHGQWQSGESDDDGDGRVDYRSDAISGVLYSEQWLDDQGRVSKQIRYKHGIPVDGEIDSDHDGVLDTRRSYDRRGEITRSGTL</sequence>
<dbReference type="Proteomes" id="UP000315167">
    <property type="component" value="Unassembled WGS sequence"/>
</dbReference>
<evidence type="ECO:0000313" key="3">
    <source>
        <dbReference type="EMBL" id="TWI05920.1"/>
    </source>
</evidence>
<gene>
    <name evidence="3" type="ORF">IP90_00182</name>
</gene>
<feature type="compositionally biased region" description="Polar residues" evidence="1">
    <location>
        <begin position="194"/>
        <end position="203"/>
    </location>
</feature>
<keyword evidence="4" id="KW-1185">Reference proteome</keyword>